<feature type="compositionally biased region" description="Basic and acidic residues" evidence="1">
    <location>
        <begin position="57"/>
        <end position="76"/>
    </location>
</feature>
<organism evidence="3 4">
    <name type="scientific">Sphingopyxis witflariensis</name>
    <dbReference type="NCBI Taxonomy" id="173675"/>
    <lineage>
        <taxon>Bacteria</taxon>
        <taxon>Pseudomonadati</taxon>
        <taxon>Pseudomonadota</taxon>
        <taxon>Alphaproteobacteria</taxon>
        <taxon>Sphingomonadales</taxon>
        <taxon>Sphingomonadaceae</taxon>
        <taxon>Sphingopyxis</taxon>
    </lineage>
</organism>
<reference evidence="3 4" key="1">
    <citation type="journal article" date="2002" name="Int. J. Syst. Evol. Microbiol.">
        <title>Sphingopyxis witflariensis sp. nov., isolated from activated sludge.</title>
        <authorList>
            <person name="Kampfer P."/>
            <person name="Witzenberger R."/>
            <person name="Denner E.B."/>
            <person name="Busse H.J."/>
            <person name="Neef A."/>
        </authorList>
    </citation>
    <scope>NUCLEOTIDE SEQUENCE [LARGE SCALE GENOMIC DNA]</scope>
    <source>
        <strain evidence="3 4">DSM 14551</strain>
    </source>
</reference>
<feature type="signal peptide" evidence="2">
    <location>
        <begin position="1"/>
        <end position="19"/>
    </location>
</feature>
<evidence type="ECO:0000313" key="4">
    <source>
        <dbReference type="Proteomes" id="UP000197097"/>
    </source>
</evidence>
<dbReference type="RefSeq" id="WP_088470916.1">
    <property type="nucleotide sequence ID" value="NZ_NISJ01000001.1"/>
</dbReference>
<dbReference type="EMBL" id="NISJ01000001">
    <property type="protein sequence ID" value="OWR01106.1"/>
    <property type="molecule type" value="Genomic_DNA"/>
</dbReference>
<evidence type="ECO:0000256" key="2">
    <source>
        <dbReference type="SAM" id="SignalP"/>
    </source>
</evidence>
<evidence type="ECO:0000313" key="3">
    <source>
        <dbReference type="EMBL" id="OWR01106.1"/>
    </source>
</evidence>
<evidence type="ECO:0000256" key="1">
    <source>
        <dbReference type="SAM" id="MobiDB-lite"/>
    </source>
</evidence>
<keyword evidence="2" id="KW-0732">Signal</keyword>
<keyword evidence="4" id="KW-1185">Reference proteome</keyword>
<proteinExistence type="predicted"/>
<sequence length="76" mass="8422">MIMYFFALLASTASPDATAAASDATETAPAQKEKLICTNRPVLGSRLSTERVCQTESQRKAESDMRRAQDNRRSIR</sequence>
<dbReference type="AlphaFoldDB" id="A0A246K532"/>
<accession>A0A246K532</accession>
<feature type="chain" id="PRO_5012331719" evidence="2">
    <location>
        <begin position="20"/>
        <end position="76"/>
    </location>
</feature>
<name>A0A246K532_9SPHN</name>
<protein>
    <submittedName>
        <fullName evidence="3">Uncharacterized protein</fullName>
    </submittedName>
</protein>
<comment type="caution">
    <text evidence="3">The sequence shown here is derived from an EMBL/GenBank/DDBJ whole genome shotgun (WGS) entry which is preliminary data.</text>
</comment>
<feature type="region of interest" description="Disordered" evidence="1">
    <location>
        <begin position="48"/>
        <end position="76"/>
    </location>
</feature>
<gene>
    <name evidence="3" type="ORF">CDQ91_01375</name>
</gene>
<dbReference type="Proteomes" id="UP000197097">
    <property type="component" value="Unassembled WGS sequence"/>
</dbReference>